<evidence type="ECO:0008006" key="4">
    <source>
        <dbReference type="Google" id="ProtNLM"/>
    </source>
</evidence>
<gene>
    <name evidence="2" type="ORF">MTX78_24015</name>
</gene>
<dbReference type="Proteomes" id="UP000831113">
    <property type="component" value="Plasmid unnamed2"/>
</dbReference>
<feature type="region of interest" description="Disordered" evidence="1">
    <location>
        <begin position="46"/>
        <end position="83"/>
    </location>
</feature>
<geneLocation type="plasmid" evidence="2 3">
    <name>unnamed2</name>
</geneLocation>
<accession>A0ABY4D4X6</accession>
<keyword evidence="3" id="KW-1185">Reference proteome</keyword>
<evidence type="ECO:0000313" key="2">
    <source>
        <dbReference type="EMBL" id="UOG77413.1"/>
    </source>
</evidence>
<reference evidence="2 3" key="1">
    <citation type="submission" date="2022-03" db="EMBL/GenBank/DDBJ databases">
        <title>Hymenobactersp. isolated from the air.</title>
        <authorList>
            <person name="Won M."/>
            <person name="Kwon S.-W."/>
        </authorList>
    </citation>
    <scope>NUCLEOTIDE SEQUENCE [LARGE SCALE GENOMIC DNA]</scope>
    <source>
        <strain evidence="2 3">KACC 21982</strain>
        <plasmid evidence="2 3">unnamed2</plasmid>
    </source>
</reference>
<dbReference type="RefSeq" id="WP_243803186.1">
    <property type="nucleotide sequence ID" value="NZ_CP094671.1"/>
</dbReference>
<sequence length="83" mass="9139">MANLDLSKLQELLQNAETNQTLLQRVRKNMNQVEVLLGEISQMLESGYTPAKKKRQPKSAGTGKGSGRPKKNALRPSCLCVPC</sequence>
<evidence type="ECO:0000256" key="1">
    <source>
        <dbReference type="SAM" id="MobiDB-lite"/>
    </source>
</evidence>
<dbReference type="EMBL" id="CP094671">
    <property type="protein sequence ID" value="UOG77413.1"/>
    <property type="molecule type" value="Genomic_DNA"/>
</dbReference>
<keyword evidence="2" id="KW-0614">Plasmid</keyword>
<evidence type="ECO:0000313" key="3">
    <source>
        <dbReference type="Proteomes" id="UP000831113"/>
    </source>
</evidence>
<organism evidence="2 3">
    <name type="scientific">Hymenobacter tibetensis</name>
    <dbReference type="NCBI Taxonomy" id="497967"/>
    <lineage>
        <taxon>Bacteria</taxon>
        <taxon>Pseudomonadati</taxon>
        <taxon>Bacteroidota</taxon>
        <taxon>Cytophagia</taxon>
        <taxon>Cytophagales</taxon>
        <taxon>Hymenobacteraceae</taxon>
        <taxon>Hymenobacter</taxon>
    </lineage>
</organism>
<protein>
    <recommendedName>
        <fullName evidence="4">IS66 family transposase</fullName>
    </recommendedName>
</protein>
<name>A0ABY4D4X6_9BACT</name>
<proteinExistence type="predicted"/>